<organism evidence="1 2">
    <name type="scientific">Floridaenema flaviceps BLCC-F50</name>
    <dbReference type="NCBI Taxonomy" id="3153642"/>
    <lineage>
        <taxon>Bacteria</taxon>
        <taxon>Bacillati</taxon>
        <taxon>Cyanobacteriota</taxon>
        <taxon>Cyanophyceae</taxon>
        <taxon>Oscillatoriophycideae</taxon>
        <taxon>Aerosakkonematales</taxon>
        <taxon>Aerosakkonemataceae</taxon>
        <taxon>Floridanema</taxon>
        <taxon>Floridanema flaviceps</taxon>
    </lineage>
</organism>
<name>A0ABV4XUC8_9CYAN</name>
<evidence type="ECO:0000313" key="1">
    <source>
        <dbReference type="EMBL" id="MFB2894692.1"/>
    </source>
</evidence>
<proteinExistence type="predicted"/>
<keyword evidence="2" id="KW-1185">Reference proteome</keyword>
<dbReference type="Proteomes" id="UP001576784">
    <property type="component" value="Unassembled WGS sequence"/>
</dbReference>
<gene>
    <name evidence="1" type="ORF">ACE1CI_17425</name>
</gene>
<sequence length="83" mass="8987">MALSTEGEAILWALLREAASWDLLNSLIAVAKVFSVVCPEAGCELPNVTQATVATKTGDKRILLLLFTTSTHGRYAEFFSLQS</sequence>
<comment type="caution">
    <text evidence="1">The sequence shown here is derived from an EMBL/GenBank/DDBJ whole genome shotgun (WGS) entry which is preliminary data.</text>
</comment>
<evidence type="ECO:0000313" key="2">
    <source>
        <dbReference type="Proteomes" id="UP001576784"/>
    </source>
</evidence>
<reference evidence="1 2" key="1">
    <citation type="submission" date="2024-09" db="EMBL/GenBank/DDBJ databases">
        <title>Floridaenema gen nov. (Aerosakkonemataceae, Aerosakkonematales ord. nov., Cyanobacteria) from benthic tropical and subtropical fresh waters, with the description of four new species.</title>
        <authorList>
            <person name="Moretto J.A."/>
            <person name="Berthold D.E."/>
            <person name="Lefler F.W."/>
            <person name="Huang I.-S."/>
            <person name="Laughinghouse H. IV."/>
        </authorList>
    </citation>
    <scope>NUCLEOTIDE SEQUENCE [LARGE SCALE GENOMIC DNA]</scope>
    <source>
        <strain evidence="1 2">BLCC-F50</strain>
    </source>
</reference>
<dbReference type="EMBL" id="JBHFNR010000124">
    <property type="protein sequence ID" value="MFB2894692.1"/>
    <property type="molecule type" value="Genomic_DNA"/>
</dbReference>
<protein>
    <submittedName>
        <fullName evidence="1">Uncharacterized protein</fullName>
    </submittedName>
</protein>
<dbReference type="RefSeq" id="WP_413264331.1">
    <property type="nucleotide sequence ID" value="NZ_JBHFNR010000124.1"/>
</dbReference>
<accession>A0ABV4XUC8</accession>